<dbReference type="InterPro" id="IPR029044">
    <property type="entry name" value="Nucleotide-diphossugar_trans"/>
</dbReference>
<dbReference type="CDD" id="cd04188">
    <property type="entry name" value="DPG_synthase"/>
    <property type="match status" value="1"/>
</dbReference>
<dbReference type="PANTHER" id="PTHR10859:SF91">
    <property type="entry name" value="DOLICHYL-PHOSPHATE BETA-GLUCOSYLTRANSFERASE"/>
    <property type="match status" value="1"/>
</dbReference>
<dbReference type="InterPro" id="IPR007267">
    <property type="entry name" value="GtrA_DPMS_TM"/>
</dbReference>
<feature type="transmembrane region" description="Helical" evidence="15">
    <location>
        <begin position="356"/>
        <end position="376"/>
    </location>
</feature>
<evidence type="ECO:0000256" key="10">
    <source>
        <dbReference type="ARBA" id="ARBA00022968"/>
    </source>
</evidence>
<dbReference type="OrthoDB" id="2369748at2"/>
<dbReference type="eggNOG" id="COG1215">
    <property type="taxonomic scope" value="Bacteria"/>
</dbReference>
<evidence type="ECO:0000259" key="16">
    <source>
        <dbReference type="Pfam" id="PF00535"/>
    </source>
</evidence>
<dbReference type="Gene3D" id="3.90.550.10">
    <property type="entry name" value="Spore Coat Polysaccharide Biosynthesis Protein SpsA, Chain A"/>
    <property type="match status" value="1"/>
</dbReference>
<evidence type="ECO:0000313" key="18">
    <source>
        <dbReference type="EMBL" id="EKX90197.1"/>
    </source>
</evidence>
<dbReference type="STRING" id="1035195.HMPREF9997_01412"/>
<sequence length="417" mass="45609">MTTKESTLERVPEALPGQPVPAYSSPQSLRQATVDIIIPVYNEEHSLPRCVDQLAAFISTEMPVPTSVIIADNASTDDTWEVAGTLCAQYDNVHRIHLDEKGRGRALKRAWLASNATVVAYMDVDLSTDLNGLLPLVAPLLTGHSDIAIGTRLARSSRVERGPKREFISRTYNLMLKTAMAAHFSDAQCGFKAMRTDVAARLLPHVEDNAWFFDTELLLLAEKAGYRVHEVPVDWIDDPDSRVNIIDTAVKDIQGMWRVGTGLMTGKIQPKEFSAFATEKYVTKTDTTGQILRFITVGVASTIAYALLYLVFQMFMGPQAANFLALLTTAVGNTAANRAFTFGVNGRHRITSDHSIGLGVFFLGWALTAGSLWLLHAAFPSAGAVIELGVLTVANLVSTLIRFVALRMLFNGREGAR</sequence>
<feature type="domain" description="GtrA/DPMS transmembrane" evidence="17">
    <location>
        <begin position="293"/>
        <end position="407"/>
    </location>
</feature>
<evidence type="ECO:0000256" key="7">
    <source>
        <dbReference type="ARBA" id="ARBA00022679"/>
    </source>
</evidence>
<dbReference type="PATRIC" id="fig|1035195.3.peg.1268"/>
<dbReference type="GO" id="GO:0016020">
    <property type="term" value="C:membrane"/>
    <property type="evidence" value="ECO:0007669"/>
    <property type="project" value="UniProtKB-SubCell"/>
</dbReference>
<dbReference type="GO" id="GO:0000271">
    <property type="term" value="P:polysaccharide biosynthetic process"/>
    <property type="evidence" value="ECO:0007669"/>
    <property type="project" value="InterPro"/>
</dbReference>
<dbReference type="SUPFAM" id="SSF53448">
    <property type="entry name" value="Nucleotide-diphospho-sugar transferases"/>
    <property type="match status" value="1"/>
</dbReference>
<evidence type="ECO:0000256" key="4">
    <source>
        <dbReference type="ARBA" id="ARBA00006739"/>
    </source>
</evidence>
<organism evidence="18 19">
    <name type="scientific">Corynebacterium durum F0235</name>
    <dbReference type="NCBI Taxonomy" id="1035195"/>
    <lineage>
        <taxon>Bacteria</taxon>
        <taxon>Bacillati</taxon>
        <taxon>Actinomycetota</taxon>
        <taxon>Actinomycetes</taxon>
        <taxon>Mycobacteriales</taxon>
        <taxon>Corynebacteriaceae</taxon>
        <taxon>Corynebacterium</taxon>
    </lineage>
</organism>
<dbReference type="EMBL" id="AMEM01000018">
    <property type="protein sequence ID" value="EKX90197.1"/>
    <property type="molecule type" value="Genomic_DNA"/>
</dbReference>
<comment type="caution">
    <text evidence="18">The sequence shown here is derived from an EMBL/GenBank/DDBJ whole genome shotgun (WGS) entry which is preliminary data.</text>
</comment>
<comment type="subcellular location">
    <subcellularLocation>
        <location evidence="2">Endoplasmic reticulum membrane</location>
        <topology evidence="2">Single-pass membrane protein</topology>
    </subcellularLocation>
    <subcellularLocation>
        <location evidence="1">Membrane</location>
        <topology evidence="1">Multi-pass membrane protein</topology>
    </subcellularLocation>
</comment>
<feature type="transmembrane region" description="Helical" evidence="15">
    <location>
        <begin position="388"/>
        <end position="410"/>
    </location>
</feature>
<keyword evidence="11 15" id="KW-1133">Transmembrane helix</keyword>
<feature type="transmembrane region" description="Helical" evidence="15">
    <location>
        <begin position="291"/>
        <end position="312"/>
    </location>
</feature>
<keyword evidence="12 15" id="KW-0472">Membrane</keyword>
<evidence type="ECO:0000256" key="9">
    <source>
        <dbReference type="ARBA" id="ARBA00022824"/>
    </source>
</evidence>
<comment type="catalytic activity">
    <reaction evidence="13">
        <text>a di-trans,poly-cis-dolichyl phosphate + UDP-alpha-D-glucose = a di-trans,poly-cis-dolichyl beta-D-glucosyl phosphate + UDP</text>
        <dbReference type="Rhea" id="RHEA:15401"/>
        <dbReference type="Rhea" id="RHEA-COMP:19498"/>
        <dbReference type="Rhea" id="RHEA-COMP:19502"/>
        <dbReference type="ChEBI" id="CHEBI:57525"/>
        <dbReference type="ChEBI" id="CHEBI:57683"/>
        <dbReference type="ChEBI" id="CHEBI:58223"/>
        <dbReference type="ChEBI" id="CHEBI:58885"/>
        <dbReference type="EC" id="2.4.1.117"/>
    </reaction>
    <physiologicalReaction direction="left-to-right" evidence="13">
        <dbReference type="Rhea" id="RHEA:15402"/>
    </physiologicalReaction>
</comment>
<feature type="domain" description="Glycosyltransferase 2-like" evidence="16">
    <location>
        <begin position="36"/>
        <end position="201"/>
    </location>
</feature>
<dbReference type="HOGENOM" id="CLU_033536_3_0_11"/>
<evidence type="ECO:0000256" key="13">
    <source>
        <dbReference type="ARBA" id="ARBA00045097"/>
    </source>
</evidence>
<dbReference type="PANTHER" id="PTHR10859">
    <property type="entry name" value="GLYCOSYL TRANSFERASE"/>
    <property type="match status" value="1"/>
</dbReference>
<accession>L1MG25</accession>
<gene>
    <name evidence="18" type="ORF">HMPREF9997_01412</name>
</gene>
<evidence type="ECO:0000256" key="2">
    <source>
        <dbReference type="ARBA" id="ARBA00004389"/>
    </source>
</evidence>
<reference evidence="18 19" key="1">
    <citation type="submission" date="2012-05" db="EMBL/GenBank/DDBJ databases">
        <authorList>
            <person name="Weinstock G."/>
            <person name="Sodergren E."/>
            <person name="Lobos E.A."/>
            <person name="Fulton L."/>
            <person name="Fulton R."/>
            <person name="Courtney L."/>
            <person name="Fronick C."/>
            <person name="O'Laughlin M."/>
            <person name="Godfrey J."/>
            <person name="Wilson R.M."/>
            <person name="Miner T."/>
            <person name="Farmer C."/>
            <person name="Delehaunty K."/>
            <person name="Cordes M."/>
            <person name="Minx P."/>
            <person name="Tomlinson C."/>
            <person name="Chen J."/>
            <person name="Wollam A."/>
            <person name="Pepin K.H."/>
            <person name="Bhonagiri V."/>
            <person name="Zhang X."/>
            <person name="Suruliraj S."/>
            <person name="Warren W."/>
            <person name="Mitreva M."/>
            <person name="Mardis E.R."/>
            <person name="Wilson R.K."/>
        </authorList>
    </citation>
    <scope>NUCLEOTIDE SEQUENCE [LARGE SCALE GENOMIC DNA]</scope>
    <source>
        <strain evidence="18 19">F0235</strain>
    </source>
</reference>
<evidence type="ECO:0000256" key="11">
    <source>
        <dbReference type="ARBA" id="ARBA00022989"/>
    </source>
</evidence>
<dbReference type="Pfam" id="PF00535">
    <property type="entry name" value="Glycos_transf_2"/>
    <property type="match status" value="1"/>
</dbReference>
<dbReference type="InterPro" id="IPR035518">
    <property type="entry name" value="DPG_synthase"/>
</dbReference>
<keyword evidence="19" id="KW-1185">Reference proteome</keyword>
<dbReference type="RefSeq" id="WP_006063641.1">
    <property type="nucleotide sequence ID" value="NZ_KB290831.1"/>
</dbReference>
<keyword evidence="10" id="KW-0735">Signal-anchor</keyword>
<evidence type="ECO:0000256" key="12">
    <source>
        <dbReference type="ARBA" id="ARBA00023136"/>
    </source>
</evidence>
<keyword evidence="7 18" id="KW-0808">Transferase</keyword>
<name>L1MG25_9CORY</name>
<comment type="similarity">
    <text evidence="4">Belongs to the glycosyltransferase 2 family.</text>
</comment>
<comment type="pathway">
    <text evidence="3">Protein modification; protein glycosylation.</text>
</comment>
<dbReference type="Pfam" id="PF04138">
    <property type="entry name" value="GtrA_DPMS_TM"/>
    <property type="match status" value="1"/>
</dbReference>
<proteinExistence type="inferred from homology"/>
<evidence type="ECO:0000313" key="19">
    <source>
        <dbReference type="Proteomes" id="UP000010445"/>
    </source>
</evidence>
<evidence type="ECO:0000256" key="6">
    <source>
        <dbReference type="ARBA" id="ARBA00022676"/>
    </source>
</evidence>
<keyword evidence="9" id="KW-0256">Endoplasmic reticulum</keyword>
<dbReference type="Proteomes" id="UP000010445">
    <property type="component" value="Unassembled WGS sequence"/>
</dbReference>
<feature type="compositionally biased region" description="Basic and acidic residues" evidence="14">
    <location>
        <begin position="1"/>
        <end position="12"/>
    </location>
</feature>
<dbReference type="InterPro" id="IPR001173">
    <property type="entry name" value="Glyco_trans_2-like"/>
</dbReference>
<dbReference type="GO" id="GO:0006487">
    <property type="term" value="P:protein N-linked glycosylation"/>
    <property type="evidence" value="ECO:0007669"/>
    <property type="project" value="TreeGrafter"/>
</dbReference>
<feature type="region of interest" description="Disordered" evidence="14">
    <location>
        <begin position="1"/>
        <end position="24"/>
    </location>
</feature>
<evidence type="ECO:0000256" key="1">
    <source>
        <dbReference type="ARBA" id="ARBA00004141"/>
    </source>
</evidence>
<dbReference type="AlphaFoldDB" id="L1MG25"/>
<evidence type="ECO:0000256" key="3">
    <source>
        <dbReference type="ARBA" id="ARBA00004922"/>
    </source>
</evidence>
<evidence type="ECO:0000256" key="15">
    <source>
        <dbReference type="SAM" id="Phobius"/>
    </source>
</evidence>
<protein>
    <recommendedName>
        <fullName evidence="5">dolichyl-phosphate beta-glucosyltransferase</fullName>
        <ecNumber evidence="5">2.4.1.117</ecNumber>
    </recommendedName>
</protein>
<evidence type="ECO:0000259" key="17">
    <source>
        <dbReference type="Pfam" id="PF04138"/>
    </source>
</evidence>
<keyword evidence="8 15" id="KW-0812">Transmembrane</keyword>
<evidence type="ECO:0000256" key="14">
    <source>
        <dbReference type="SAM" id="MobiDB-lite"/>
    </source>
</evidence>
<dbReference type="EC" id="2.4.1.117" evidence="5"/>
<keyword evidence="6" id="KW-0328">Glycosyltransferase</keyword>
<evidence type="ECO:0000256" key="8">
    <source>
        <dbReference type="ARBA" id="ARBA00022692"/>
    </source>
</evidence>
<dbReference type="GO" id="GO:0004581">
    <property type="term" value="F:dolichyl-phosphate beta-glucosyltransferase activity"/>
    <property type="evidence" value="ECO:0007669"/>
    <property type="project" value="UniProtKB-EC"/>
</dbReference>
<evidence type="ECO:0000256" key="5">
    <source>
        <dbReference type="ARBA" id="ARBA00012583"/>
    </source>
</evidence>